<accession>A0A6A6UH19</accession>
<keyword evidence="3" id="KW-1185">Reference proteome</keyword>
<gene>
    <name evidence="2" type="ORF">BT63DRAFT_411938</name>
</gene>
<organism evidence="2 3">
    <name type="scientific">Microthyrium microscopicum</name>
    <dbReference type="NCBI Taxonomy" id="703497"/>
    <lineage>
        <taxon>Eukaryota</taxon>
        <taxon>Fungi</taxon>
        <taxon>Dikarya</taxon>
        <taxon>Ascomycota</taxon>
        <taxon>Pezizomycotina</taxon>
        <taxon>Dothideomycetes</taxon>
        <taxon>Dothideomycetes incertae sedis</taxon>
        <taxon>Microthyriales</taxon>
        <taxon>Microthyriaceae</taxon>
        <taxon>Microthyrium</taxon>
    </lineage>
</organism>
<dbReference type="EMBL" id="MU004233">
    <property type="protein sequence ID" value="KAF2670851.1"/>
    <property type="molecule type" value="Genomic_DNA"/>
</dbReference>
<name>A0A6A6UH19_9PEZI</name>
<evidence type="ECO:0000313" key="2">
    <source>
        <dbReference type="EMBL" id="KAF2670851.1"/>
    </source>
</evidence>
<protein>
    <submittedName>
        <fullName evidence="2">Uncharacterized protein</fullName>
    </submittedName>
</protein>
<feature type="region of interest" description="Disordered" evidence="1">
    <location>
        <begin position="1"/>
        <end position="24"/>
    </location>
</feature>
<feature type="compositionally biased region" description="Polar residues" evidence="1">
    <location>
        <begin position="1"/>
        <end position="11"/>
    </location>
</feature>
<evidence type="ECO:0000313" key="3">
    <source>
        <dbReference type="Proteomes" id="UP000799302"/>
    </source>
</evidence>
<proteinExistence type="predicted"/>
<reference evidence="2" key="1">
    <citation type="journal article" date="2020" name="Stud. Mycol.">
        <title>101 Dothideomycetes genomes: a test case for predicting lifestyles and emergence of pathogens.</title>
        <authorList>
            <person name="Haridas S."/>
            <person name="Albert R."/>
            <person name="Binder M."/>
            <person name="Bloem J."/>
            <person name="Labutti K."/>
            <person name="Salamov A."/>
            <person name="Andreopoulos B."/>
            <person name="Baker S."/>
            <person name="Barry K."/>
            <person name="Bills G."/>
            <person name="Bluhm B."/>
            <person name="Cannon C."/>
            <person name="Castanera R."/>
            <person name="Culley D."/>
            <person name="Daum C."/>
            <person name="Ezra D."/>
            <person name="Gonzalez J."/>
            <person name="Henrissat B."/>
            <person name="Kuo A."/>
            <person name="Liang C."/>
            <person name="Lipzen A."/>
            <person name="Lutzoni F."/>
            <person name="Magnuson J."/>
            <person name="Mondo S."/>
            <person name="Nolan M."/>
            <person name="Ohm R."/>
            <person name="Pangilinan J."/>
            <person name="Park H.-J."/>
            <person name="Ramirez L."/>
            <person name="Alfaro M."/>
            <person name="Sun H."/>
            <person name="Tritt A."/>
            <person name="Yoshinaga Y."/>
            <person name="Zwiers L.-H."/>
            <person name="Turgeon B."/>
            <person name="Goodwin S."/>
            <person name="Spatafora J."/>
            <person name="Crous P."/>
            <person name="Grigoriev I."/>
        </authorList>
    </citation>
    <scope>NUCLEOTIDE SEQUENCE</scope>
    <source>
        <strain evidence="2">CBS 115976</strain>
    </source>
</reference>
<dbReference type="Proteomes" id="UP000799302">
    <property type="component" value="Unassembled WGS sequence"/>
</dbReference>
<dbReference type="AlphaFoldDB" id="A0A6A6UH19"/>
<sequence>MAPAEQSTQASLADERENTDSATTSQIVHLVASNNQEPELWSRLPAEIKVIIVKAAINNSSIPSGMRVKTLLRITNSYGEHFTEARLSTDLPVANETVLRQTSKEMSSMLDDFHIVQPAALHFRLTFLNRSVLRRTKITSQLSWTQLPCALPLKENSLVPYASLTANIKLQPGDLDLLRSEPRSKLHQGPSSFTAYDLRTAADYQAKPSTDNEILDWLLFSRCISMMKSVVNSVFRPQLSGVSQNDWDPEVYGDKTQVHFKHLTIVIHEFHFPDTEGHGIMPVIRGHESRDNITVRIFFKCMFELPTFSRWTAKIHRAVTLRFENMEFTAEKKDGGEAEDFEIAVKYFEMNPDTISPAISGTSIETPTAQISSSF</sequence>
<evidence type="ECO:0000256" key="1">
    <source>
        <dbReference type="SAM" id="MobiDB-lite"/>
    </source>
</evidence>